<name>A0AAP0X1M3_LIQFO</name>
<keyword evidence="8" id="KW-0472">Membrane</keyword>
<evidence type="ECO:0000256" key="5">
    <source>
        <dbReference type="ARBA" id="ARBA00023187"/>
    </source>
</evidence>
<reference evidence="9 10" key="1">
    <citation type="journal article" date="2024" name="Plant J.">
        <title>Genome sequences and population genomics reveal climatic adaptation and genomic divergence between two closely related sweetgum species.</title>
        <authorList>
            <person name="Xu W.Q."/>
            <person name="Ren C.Q."/>
            <person name="Zhang X.Y."/>
            <person name="Comes H.P."/>
            <person name="Liu X.H."/>
            <person name="Li Y.G."/>
            <person name="Kettle C.J."/>
            <person name="Jalonen R."/>
            <person name="Gaisberger H."/>
            <person name="Ma Y.Z."/>
            <person name="Qiu Y.X."/>
        </authorList>
    </citation>
    <scope>NUCLEOTIDE SEQUENCE [LARGE SCALE GENOMIC DNA]</scope>
    <source>
        <strain evidence="9">Hangzhou</strain>
    </source>
</reference>
<dbReference type="GO" id="GO:0006397">
    <property type="term" value="P:mRNA processing"/>
    <property type="evidence" value="ECO:0007669"/>
    <property type="project" value="UniProtKB-KW"/>
</dbReference>
<feature type="transmembrane region" description="Helical" evidence="8">
    <location>
        <begin position="174"/>
        <end position="196"/>
    </location>
</feature>
<evidence type="ECO:0000256" key="7">
    <source>
        <dbReference type="SAM" id="MobiDB-lite"/>
    </source>
</evidence>
<evidence type="ECO:0000256" key="2">
    <source>
        <dbReference type="ARBA" id="ARBA00010028"/>
    </source>
</evidence>
<keyword evidence="8" id="KW-0812">Transmembrane</keyword>
<dbReference type="PANTHER" id="PTHR13264">
    <property type="entry name" value="GCIP-INTERACTING PROTEIN P29"/>
    <property type="match status" value="1"/>
</dbReference>
<dbReference type="Proteomes" id="UP001415857">
    <property type="component" value="Unassembled WGS sequence"/>
</dbReference>
<keyword evidence="8" id="KW-1133">Transmembrane helix</keyword>
<comment type="caution">
    <text evidence="9">The sequence shown here is derived from an EMBL/GenBank/DDBJ whole genome shotgun (WGS) entry which is preliminary data.</text>
</comment>
<evidence type="ECO:0000256" key="1">
    <source>
        <dbReference type="ARBA" id="ARBA00004123"/>
    </source>
</evidence>
<gene>
    <name evidence="9" type="ORF">L1049_015057</name>
</gene>
<dbReference type="GO" id="GO:0008380">
    <property type="term" value="P:RNA splicing"/>
    <property type="evidence" value="ECO:0007669"/>
    <property type="project" value="UniProtKB-KW"/>
</dbReference>
<dbReference type="PANTHER" id="PTHR13264:SF5">
    <property type="entry name" value="PRE-MRNA-SPLICING FACTOR SYF2"/>
    <property type="match status" value="1"/>
</dbReference>
<organism evidence="9 10">
    <name type="scientific">Liquidambar formosana</name>
    <name type="common">Formosan gum</name>
    <dbReference type="NCBI Taxonomy" id="63359"/>
    <lineage>
        <taxon>Eukaryota</taxon>
        <taxon>Viridiplantae</taxon>
        <taxon>Streptophyta</taxon>
        <taxon>Embryophyta</taxon>
        <taxon>Tracheophyta</taxon>
        <taxon>Spermatophyta</taxon>
        <taxon>Magnoliopsida</taxon>
        <taxon>eudicotyledons</taxon>
        <taxon>Gunneridae</taxon>
        <taxon>Pentapetalae</taxon>
        <taxon>Saxifragales</taxon>
        <taxon>Altingiaceae</taxon>
        <taxon>Liquidambar</taxon>
    </lineage>
</organism>
<keyword evidence="4" id="KW-0747">Spliceosome</keyword>
<dbReference type="GO" id="GO:0000974">
    <property type="term" value="C:Prp19 complex"/>
    <property type="evidence" value="ECO:0007669"/>
    <property type="project" value="TreeGrafter"/>
</dbReference>
<keyword evidence="6" id="KW-0539">Nucleus</keyword>
<protein>
    <submittedName>
        <fullName evidence="9">Uncharacterized protein</fullName>
    </submittedName>
</protein>
<feature type="region of interest" description="Disordered" evidence="7">
    <location>
        <begin position="7"/>
        <end position="48"/>
    </location>
</feature>
<evidence type="ECO:0000256" key="6">
    <source>
        <dbReference type="ARBA" id="ARBA00023242"/>
    </source>
</evidence>
<dbReference type="InterPro" id="IPR013260">
    <property type="entry name" value="mRNA_splic_SYF2"/>
</dbReference>
<accession>A0AAP0X1M3</accession>
<dbReference type="GO" id="GO:0071014">
    <property type="term" value="C:post-mRNA release spliceosomal complex"/>
    <property type="evidence" value="ECO:0007669"/>
    <property type="project" value="TreeGrafter"/>
</dbReference>
<proteinExistence type="inferred from homology"/>
<dbReference type="GO" id="GO:0071013">
    <property type="term" value="C:catalytic step 2 spliceosome"/>
    <property type="evidence" value="ECO:0007669"/>
    <property type="project" value="TreeGrafter"/>
</dbReference>
<evidence type="ECO:0000313" key="10">
    <source>
        <dbReference type="Proteomes" id="UP001415857"/>
    </source>
</evidence>
<evidence type="ECO:0000256" key="4">
    <source>
        <dbReference type="ARBA" id="ARBA00022728"/>
    </source>
</evidence>
<dbReference type="AlphaFoldDB" id="A0AAP0X1M3"/>
<evidence type="ECO:0000256" key="3">
    <source>
        <dbReference type="ARBA" id="ARBA00022664"/>
    </source>
</evidence>
<keyword evidence="10" id="KW-1185">Reference proteome</keyword>
<evidence type="ECO:0000313" key="9">
    <source>
        <dbReference type="EMBL" id="KAK9286657.1"/>
    </source>
</evidence>
<dbReference type="EMBL" id="JBBPBK010000004">
    <property type="protein sequence ID" value="KAK9286657.1"/>
    <property type="molecule type" value="Genomic_DNA"/>
</dbReference>
<comment type="subcellular location">
    <subcellularLocation>
        <location evidence="1">Nucleus</location>
    </subcellularLocation>
</comment>
<keyword evidence="5" id="KW-0508">mRNA splicing</keyword>
<feature type="compositionally biased region" description="Acidic residues" evidence="7">
    <location>
        <begin position="32"/>
        <end position="47"/>
    </location>
</feature>
<keyword evidence="3" id="KW-0507">mRNA processing</keyword>
<sequence length="198" mass="23096">MLCKLVVAGGQYDSGTPDQDEDPHGERPNLEEQADGDNDQPVEENVGEDFTKLTGRQKKLFELRLKMNEARKANQTAMVAEKKRMEGPQETRGISKQKWIEERKKKIGKLLDANGLDMTKAYMLDTQEMAEVKYKKWEKGSCSVWLGWYVFYLFFSLICFYIIMLLYFGLVFYFLVYVCVFLDLHMFPFVGAHMYVCM</sequence>
<evidence type="ECO:0000256" key="8">
    <source>
        <dbReference type="SAM" id="Phobius"/>
    </source>
</evidence>
<feature type="transmembrane region" description="Helical" evidence="8">
    <location>
        <begin position="145"/>
        <end position="168"/>
    </location>
</feature>
<comment type="similarity">
    <text evidence="2">Belongs to the SYF2 family.</text>
</comment>